<dbReference type="EMBL" id="JAGTTL010000015">
    <property type="protein sequence ID" value="KAK6311603.1"/>
    <property type="molecule type" value="Genomic_DNA"/>
</dbReference>
<gene>
    <name evidence="5" type="ORF">J4Q44_G00172670</name>
</gene>
<name>A0AAN8LIS6_9TELE</name>
<sequence length="204" mass="23071">MTLLGCFNLLQSWMITVERRITLKANVIMKHSPRDKVAIDDLQHAFHCCGAENYTDWLLQSSHGNISVLPHSCCHVDSVACVKVVTTDNIYQRGCVQVIKEYLKRNLVWLGAACIVLGLIELQQHIRCPTEWIQVDPRRREKCNTSAGFWSLTSPMAAGWAEGWSPWPGVKQAHWASGWLRWRQETAVSAVGPACCSIWPLQCQ</sequence>
<dbReference type="SUPFAM" id="SSF48652">
    <property type="entry name" value="Tetraspanin"/>
    <property type="match status" value="1"/>
</dbReference>
<dbReference type="CDD" id="cd03127">
    <property type="entry name" value="tetraspanin_LEL"/>
    <property type="match status" value="1"/>
</dbReference>
<protein>
    <recommendedName>
        <fullName evidence="7">CD63 antigen</fullName>
    </recommendedName>
</protein>
<keyword evidence="3" id="KW-1133">Transmembrane helix</keyword>
<organism evidence="5 6">
    <name type="scientific">Coregonus suidteri</name>
    <dbReference type="NCBI Taxonomy" id="861788"/>
    <lineage>
        <taxon>Eukaryota</taxon>
        <taxon>Metazoa</taxon>
        <taxon>Chordata</taxon>
        <taxon>Craniata</taxon>
        <taxon>Vertebrata</taxon>
        <taxon>Euteleostomi</taxon>
        <taxon>Actinopterygii</taxon>
        <taxon>Neopterygii</taxon>
        <taxon>Teleostei</taxon>
        <taxon>Protacanthopterygii</taxon>
        <taxon>Salmoniformes</taxon>
        <taxon>Salmonidae</taxon>
        <taxon>Coregoninae</taxon>
        <taxon>Coregonus</taxon>
    </lineage>
</organism>
<evidence type="ECO:0000256" key="4">
    <source>
        <dbReference type="ARBA" id="ARBA00023136"/>
    </source>
</evidence>
<dbReference type="Proteomes" id="UP001356427">
    <property type="component" value="Unassembled WGS sequence"/>
</dbReference>
<comment type="subcellular location">
    <subcellularLocation>
        <location evidence="1">Membrane</location>
        <topology evidence="1">Multi-pass membrane protein</topology>
    </subcellularLocation>
</comment>
<dbReference type="GO" id="GO:0016020">
    <property type="term" value="C:membrane"/>
    <property type="evidence" value="ECO:0007669"/>
    <property type="project" value="UniProtKB-SubCell"/>
</dbReference>
<keyword evidence="4" id="KW-0472">Membrane</keyword>
<comment type="caution">
    <text evidence="5">The sequence shown here is derived from an EMBL/GenBank/DDBJ whole genome shotgun (WGS) entry which is preliminary data.</text>
</comment>
<reference evidence="5 6" key="1">
    <citation type="submission" date="2021-04" db="EMBL/GenBank/DDBJ databases">
        <authorList>
            <person name="De Guttry C."/>
            <person name="Zahm M."/>
            <person name="Klopp C."/>
            <person name="Cabau C."/>
            <person name="Louis A."/>
            <person name="Berthelot C."/>
            <person name="Parey E."/>
            <person name="Roest Crollius H."/>
            <person name="Montfort J."/>
            <person name="Robinson-Rechavi M."/>
            <person name="Bucao C."/>
            <person name="Bouchez O."/>
            <person name="Gislard M."/>
            <person name="Lluch J."/>
            <person name="Milhes M."/>
            <person name="Lampietro C."/>
            <person name="Lopez Roques C."/>
            <person name="Donnadieu C."/>
            <person name="Braasch I."/>
            <person name="Desvignes T."/>
            <person name="Postlethwait J."/>
            <person name="Bobe J."/>
            <person name="Wedekind C."/>
            <person name="Guiguen Y."/>
        </authorList>
    </citation>
    <scope>NUCLEOTIDE SEQUENCE [LARGE SCALE GENOMIC DNA]</scope>
    <source>
        <strain evidence="5">Cs_M1</strain>
        <tissue evidence="5">Blood</tissue>
    </source>
</reference>
<dbReference type="Gene3D" id="1.10.1450.10">
    <property type="entry name" value="Tetraspanin"/>
    <property type="match status" value="1"/>
</dbReference>
<keyword evidence="2" id="KW-0812">Transmembrane</keyword>
<evidence type="ECO:0000313" key="6">
    <source>
        <dbReference type="Proteomes" id="UP001356427"/>
    </source>
</evidence>
<evidence type="ECO:0000256" key="2">
    <source>
        <dbReference type="ARBA" id="ARBA00022692"/>
    </source>
</evidence>
<dbReference type="Pfam" id="PF00335">
    <property type="entry name" value="Tetraspanin"/>
    <property type="match status" value="1"/>
</dbReference>
<dbReference type="InterPro" id="IPR008952">
    <property type="entry name" value="Tetraspanin_EC2_sf"/>
</dbReference>
<evidence type="ECO:0000256" key="3">
    <source>
        <dbReference type="ARBA" id="ARBA00022989"/>
    </source>
</evidence>
<evidence type="ECO:0008006" key="7">
    <source>
        <dbReference type="Google" id="ProtNLM"/>
    </source>
</evidence>
<proteinExistence type="predicted"/>
<dbReference type="AlphaFoldDB" id="A0AAN8LIS6"/>
<evidence type="ECO:0000256" key="1">
    <source>
        <dbReference type="ARBA" id="ARBA00004141"/>
    </source>
</evidence>
<evidence type="ECO:0000313" key="5">
    <source>
        <dbReference type="EMBL" id="KAK6311603.1"/>
    </source>
</evidence>
<dbReference type="InterPro" id="IPR018499">
    <property type="entry name" value="Tetraspanin/Peripherin"/>
</dbReference>
<keyword evidence="6" id="KW-1185">Reference proteome</keyword>
<accession>A0AAN8LIS6</accession>